<dbReference type="STRING" id="1789224.BFG52_02565"/>
<evidence type="ECO:0000259" key="4">
    <source>
        <dbReference type="PROSITE" id="PS01124"/>
    </source>
</evidence>
<accession>A0A1B2LWT4</accession>
<dbReference type="SUPFAM" id="SSF52317">
    <property type="entry name" value="Class I glutamine amidotransferase-like"/>
    <property type="match status" value="1"/>
</dbReference>
<evidence type="ECO:0000256" key="1">
    <source>
        <dbReference type="ARBA" id="ARBA00023015"/>
    </source>
</evidence>
<dbReference type="SMART" id="SM00342">
    <property type="entry name" value="HTH_ARAC"/>
    <property type="match status" value="1"/>
</dbReference>
<dbReference type="PANTHER" id="PTHR43130:SF3">
    <property type="entry name" value="HTH-TYPE TRANSCRIPTIONAL REGULATOR RV1931C"/>
    <property type="match status" value="1"/>
</dbReference>
<dbReference type="EMBL" id="CP016895">
    <property type="protein sequence ID" value="AOA57349.1"/>
    <property type="molecule type" value="Genomic_DNA"/>
</dbReference>
<dbReference type="InterPro" id="IPR052158">
    <property type="entry name" value="INH-QAR"/>
</dbReference>
<keyword evidence="2" id="KW-0238">DNA-binding</keyword>
<name>A0A1B2LWT4_9GAMM</name>
<dbReference type="InterPro" id="IPR018060">
    <property type="entry name" value="HTH_AraC"/>
</dbReference>
<dbReference type="PROSITE" id="PS00041">
    <property type="entry name" value="HTH_ARAC_FAMILY_1"/>
    <property type="match status" value="1"/>
</dbReference>
<organism evidence="5 6">
    <name type="scientific">Acinetobacter larvae</name>
    <dbReference type="NCBI Taxonomy" id="1789224"/>
    <lineage>
        <taxon>Bacteria</taxon>
        <taxon>Pseudomonadati</taxon>
        <taxon>Pseudomonadota</taxon>
        <taxon>Gammaproteobacteria</taxon>
        <taxon>Moraxellales</taxon>
        <taxon>Moraxellaceae</taxon>
        <taxon>Acinetobacter</taxon>
    </lineage>
</organism>
<evidence type="ECO:0000313" key="6">
    <source>
        <dbReference type="Proteomes" id="UP000093391"/>
    </source>
</evidence>
<dbReference type="RefSeq" id="WP_067552226.1">
    <property type="nucleotide sequence ID" value="NZ_CP016895.1"/>
</dbReference>
<evidence type="ECO:0000256" key="2">
    <source>
        <dbReference type="ARBA" id="ARBA00023125"/>
    </source>
</evidence>
<protein>
    <recommendedName>
        <fullName evidence="4">HTH araC/xylS-type domain-containing protein</fullName>
    </recommendedName>
</protein>
<dbReference type="Pfam" id="PF12833">
    <property type="entry name" value="HTH_18"/>
    <property type="match status" value="1"/>
</dbReference>
<dbReference type="OrthoDB" id="9803764at2"/>
<evidence type="ECO:0000313" key="5">
    <source>
        <dbReference type="EMBL" id="AOA57349.1"/>
    </source>
</evidence>
<dbReference type="InterPro" id="IPR018062">
    <property type="entry name" value="HTH_AraC-typ_CS"/>
</dbReference>
<keyword evidence="3" id="KW-0804">Transcription</keyword>
<dbReference type="PANTHER" id="PTHR43130">
    <property type="entry name" value="ARAC-FAMILY TRANSCRIPTIONAL REGULATOR"/>
    <property type="match status" value="1"/>
</dbReference>
<dbReference type="PROSITE" id="PS01124">
    <property type="entry name" value="HTH_ARAC_FAMILY_2"/>
    <property type="match status" value="1"/>
</dbReference>
<dbReference type="InterPro" id="IPR029062">
    <property type="entry name" value="Class_I_gatase-like"/>
</dbReference>
<evidence type="ECO:0000256" key="3">
    <source>
        <dbReference type="ARBA" id="ARBA00023163"/>
    </source>
</evidence>
<dbReference type="InterPro" id="IPR002818">
    <property type="entry name" value="DJ-1/PfpI"/>
</dbReference>
<feature type="domain" description="HTH araC/xylS-type" evidence="4">
    <location>
        <begin position="215"/>
        <end position="314"/>
    </location>
</feature>
<reference evidence="5 6" key="1">
    <citation type="submission" date="2016-08" db="EMBL/GenBank/DDBJ databases">
        <authorList>
            <person name="Seilhamer J.J."/>
        </authorList>
    </citation>
    <scope>NUCLEOTIDE SEQUENCE [LARGE SCALE GENOMIC DNA]</scope>
    <source>
        <strain evidence="5 6">BRTC-1</strain>
    </source>
</reference>
<keyword evidence="1" id="KW-0805">Transcription regulation</keyword>
<dbReference type="Proteomes" id="UP000093391">
    <property type="component" value="Chromosome"/>
</dbReference>
<proteinExistence type="predicted"/>
<sequence length="323" mass="36987">MNHQIVVVAFEDISPFHLSIPSIIFMHPILQSQPKHYELKICSQYKGLIETNAGFAIHIDHDYQILAHADTIIIPAWSNQNIHPSPALIDQLQQAKQKGNRIIGLCLGTLVLAKAGLLEHCKATTHWAYLDQLQRDFPNILLQTDCLYIQEQNIITSAGTAAAMDCCLHIVALDHGLEIANQIAQHLVIGPHRMGMQSQKVPKPLSKQKNIDQISRTMQWMLSNLNQPQSLEQLANYAHMSIRSFTRNFQKRTGCTVHQWLLQQRIQHARYLLETQKHWPIDYIAEQSGFSSTINFRQQFSRYMGLAPSLYRKQFHPESSTQE</sequence>
<dbReference type="Pfam" id="PF01965">
    <property type="entry name" value="DJ-1_PfpI"/>
    <property type="match status" value="1"/>
</dbReference>
<dbReference type="Gene3D" id="3.40.50.880">
    <property type="match status" value="1"/>
</dbReference>
<dbReference type="KEGG" id="ala:BFG52_02565"/>
<dbReference type="Gene3D" id="1.10.10.60">
    <property type="entry name" value="Homeodomain-like"/>
    <property type="match status" value="2"/>
</dbReference>
<keyword evidence="6" id="KW-1185">Reference proteome</keyword>
<dbReference type="GO" id="GO:0043565">
    <property type="term" value="F:sequence-specific DNA binding"/>
    <property type="evidence" value="ECO:0007669"/>
    <property type="project" value="InterPro"/>
</dbReference>
<dbReference type="CDD" id="cd03137">
    <property type="entry name" value="GATase1_AraC_1"/>
    <property type="match status" value="1"/>
</dbReference>
<dbReference type="SUPFAM" id="SSF46689">
    <property type="entry name" value="Homeodomain-like"/>
    <property type="match status" value="2"/>
</dbReference>
<dbReference type="AlphaFoldDB" id="A0A1B2LWT4"/>
<dbReference type="InterPro" id="IPR009057">
    <property type="entry name" value="Homeodomain-like_sf"/>
</dbReference>
<gene>
    <name evidence="5" type="ORF">BFG52_02565</name>
</gene>
<dbReference type="GO" id="GO:0003700">
    <property type="term" value="F:DNA-binding transcription factor activity"/>
    <property type="evidence" value="ECO:0007669"/>
    <property type="project" value="InterPro"/>
</dbReference>